<proteinExistence type="predicted"/>
<organism evidence="2">
    <name type="scientific">anaerobic digester metagenome</name>
    <dbReference type="NCBI Taxonomy" id="1263854"/>
    <lineage>
        <taxon>unclassified sequences</taxon>
        <taxon>metagenomes</taxon>
        <taxon>ecological metagenomes</taxon>
    </lineage>
</organism>
<gene>
    <name evidence="2" type="ORF">SCFA_1010015</name>
</gene>
<feature type="region of interest" description="Disordered" evidence="1">
    <location>
        <begin position="28"/>
        <end position="54"/>
    </location>
</feature>
<dbReference type="AlphaFoldDB" id="A0A485LYM8"/>
<accession>A0A485LYM8</accession>
<sequence length="89" mass="10118">MSAPHGHTWQPPQFGSFSCRMQETSDQGFGSIKNFPMRRLDKTPNTISGRGYFGDNFTQWEKQDGISREEKAGPIPTFSSLMQSVTWLM</sequence>
<protein>
    <submittedName>
        <fullName evidence="2">Uncharacterized protein</fullName>
    </submittedName>
</protein>
<dbReference type="EMBL" id="CAADRM010000004">
    <property type="protein sequence ID" value="VFU11286.1"/>
    <property type="molecule type" value="Genomic_DNA"/>
</dbReference>
<evidence type="ECO:0000313" key="2">
    <source>
        <dbReference type="EMBL" id="VFU11286.1"/>
    </source>
</evidence>
<feature type="region of interest" description="Disordered" evidence="1">
    <location>
        <begin position="1"/>
        <end position="20"/>
    </location>
</feature>
<evidence type="ECO:0000256" key="1">
    <source>
        <dbReference type="SAM" id="MobiDB-lite"/>
    </source>
</evidence>
<reference evidence="2" key="1">
    <citation type="submission" date="2019-03" db="EMBL/GenBank/DDBJ databases">
        <authorList>
            <person name="Hao L."/>
        </authorList>
    </citation>
    <scope>NUCLEOTIDE SEQUENCE</scope>
</reference>
<name>A0A485LYM8_9ZZZZ</name>
<feature type="compositionally biased region" description="Polar residues" evidence="1">
    <location>
        <begin position="10"/>
        <end position="20"/>
    </location>
</feature>